<dbReference type="Proteomes" id="UP000464657">
    <property type="component" value="Chromosome"/>
</dbReference>
<dbReference type="KEGG" id="kan:IMCC3317_26290"/>
<proteinExistence type="predicted"/>
<dbReference type="SUPFAM" id="SSF52266">
    <property type="entry name" value="SGNH hydrolase"/>
    <property type="match status" value="1"/>
</dbReference>
<dbReference type="InterPro" id="IPR036514">
    <property type="entry name" value="SGNH_hydro_sf"/>
</dbReference>
<dbReference type="OrthoDB" id="7333037at2"/>
<dbReference type="InterPro" id="IPR001087">
    <property type="entry name" value="GDSL"/>
</dbReference>
<dbReference type="GO" id="GO:0016788">
    <property type="term" value="F:hydrolase activity, acting on ester bonds"/>
    <property type="evidence" value="ECO:0007669"/>
    <property type="project" value="UniProtKB-ARBA"/>
</dbReference>
<gene>
    <name evidence="2" type="ORF">IMCC3317_26290</name>
</gene>
<dbReference type="Gene3D" id="3.40.50.1110">
    <property type="entry name" value="SGNH hydrolase"/>
    <property type="match status" value="1"/>
</dbReference>
<feature type="transmembrane region" description="Helical" evidence="1">
    <location>
        <begin position="7"/>
        <end position="30"/>
    </location>
</feature>
<accession>A0A7L4ZL48</accession>
<dbReference type="CDD" id="cd00229">
    <property type="entry name" value="SGNH_hydrolase"/>
    <property type="match status" value="1"/>
</dbReference>
<dbReference type="InterPro" id="IPR051532">
    <property type="entry name" value="Ester_Hydrolysis_Enzymes"/>
</dbReference>
<name>A0A7L4ZL48_9FLAO</name>
<keyword evidence="1" id="KW-0472">Membrane</keyword>
<evidence type="ECO:0000313" key="3">
    <source>
        <dbReference type="Proteomes" id="UP000464657"/>
    </source>
</evidence>
<dbReference type="PANTHER" id="PTHR30383">
    <property type="entry name" value="THIOESTERASE 1/PROTEASE 1/LYSOPHOSPHOLIPASE L1"/>
    <property type="match status" value="1"/>
</dbReference>
<organism evidence="2 3">
    <name type="scientific">Kordia antarctica</name>
    <dbReference type="NCBI Taxonomy" id="1218801"/>
    <lineage>
        <taxon>Bacteria</taxon>
        <taxon>Pseudomonadati</taxon>
        <taxon>Bacteroidota</taxon>
        <taxon>Flavobacteriia</taxon>
        <taxon>Flavobacteriales</taxon>
        <taxon>Flavobacteriaceae</taxon>
        <taxon>Kordia</taxon>
    </lineage>
</organism>
<sequence>MPKKLKIILINISFLLIGILLIELIFGGWFNNSNQLSNLGIIRDAKFQFDVSHLYDTKNPTITYSRDKFGLRGISSFNQPEKINILTVGGSTTDQRYIDDSKTWQEVLEKAYKTNNEEVYISNAGVDGQSTYGHLKSFELWFSKIEKLQPEIIIFYVGINDFYRISSDSEYDNIQQLENRGLKSHIKDKSVIYNVYRKLKGIQKAKKHEVGHHKIDFSTINYTKESVIDEKLIDLYSIKNLEAFKSRLNKLIAYSEKMGAIPIFITQPAFTYKIRNGEVFGIEEVKYLEEKYAYNGVGYYKLLNKLNEVIREVSEPVLVIDITNDEDWKAEDFYDYYHMSEVGAEKLGNKIYEKLHQIEFVK</sequence>
<reference evidence="2 3" key="1">
    <citation type="journal article" date="2013" name="Int. J. Syst. Evol. Microbiol.">
        <title>Kordia antarctica sp. nov., isolated from Antarctic seawater.</title>
        <authorList>
            <person name="Baek K."/>
            <person name="Choi A."/>
            <person name="Kang I."/>
            <person name="Lee K."/>
            <person name="Cho J.C."/>
        </authorList>
    </citation>
    <scope>NUCLEOTIDE SEQUENCE [LARGE SCALE GENOMIC DNA]</scope>
    <source>
        <strain evidence="2 3">IMCC3317</strain>
    </source>
</reference>
<evidence type="ECO:0008006" key="4">
    <source>
        <dbReference type="Google" id="ProtNLM"/>
    </source>
</evidence>
<dbReference type="RefSeq" id="WP_160129892.1">
    <property type="nucleotide sequence ID" value="NZ_CP019288.1"/>
</dbReference>
<protein>
    <recommendedName>
        <fullName evidence="4">SGNH hydrolase-type esterase domain-containing protein</fullName>
    </recommendedName>
</protein>
<keyword evidence="1" id="KW-0812">Transmembrane</keyword>
<evidence type="ECO:0000256" key="1">
    <source>
        <dbReference type="SAM" id="Phobius"/>
    </source>
</evidence>
<evidence type="ECO:0000313" key="2">
    <source>
        <dbReference type="EMBL" id="QHI37251.1"/>
    </source>
</evidence>
<keyword evidence="3" id="KW-1185">Reference proteome</keyword>
<keyword evidence="1" id="KW-1133">Transmembrane helix</keyword>
<dbReference type="AlphaFoldDB" id="A0A7L4ZL48"/>
<dbReference type="Pfam" id="PF00657">
    <property type="entry name" value="Lipase_GDSL"/>
    <property type="match status" value="1"/>
</dbReference>
<dbReference type="EMBL" id="CP019288">
    <property type="protein sequence ID" value="QHI37251.1"/>
    <property type="molecule type" value="Genomic_DNA"/>
</dbReference>